<dbReference type="Proteomes" id="UP000027931">
    <property type="component" value="Unassembled WGS sequence"/>
</dbReference>
<sequence>MGKYLQQMNESQVQINYDEEIDRVIVKYVSPTNGEVINQIPSKDFVDFEKEFVKTIGLLFDKSV</sequence>
<evidence type="ECO:0008006" key="3">
    <source>
        <dbReference type="Google" id="ProtNLM"/>
    </source>
</evidence>
<evidence type="ECO:0000313" key="1">
    <source>
        <dbReference type="EMBL" id="KEO84076.1"/>
    </source>
</evidence>
<protein>
    <recommendedName>
        <fullName evidence="3">Flagellar protein FlaG</fullName>
    </recommendedName>
</protein>
<reference evidence="1 2" key="1">
    <citation type="journal article" date="2013" name="Int. J. Syst. Evol. Microbiol.">
        <title>Tumebacillus flagellatus sp. nov., an alpha-amylase/pullulanase-producing bacterium isolated from cassava wastewater.</title>
        <authorList>
            <person name="Wang Q."/>
            <person name="Xie N."/>
            <person name="Qin Y."/>
            <person name="Shen N."/>
            <person name="Zhu J."/>
            <person name="Mi H."/>
            <person name="Huang R."/>
        </authorList>
    </citation>
    <scope>NUCLEOTIDE SEQUENCE [LARGE SCALE GENOMIC DNA]</scope>
    <source>
        <strain evidence="1 2">GST4</strain>
    </source>
</reference>
<organism evidence="1 2">
    <name type="scientific">Tumebacillus flagellatus</name>
    <dbReference type="NCBI Taxonomy" id="1157490"/>
    <lineage>
        <taxon>Bacteria</taxon>
        <taxon>Bacillati</taxon>
        <taxon>Bacillota</taxon>
        <taxon>Bacilli</taxon>
        <taxon>Bacillales</taxon>
        <taxon>Alicyclobacillaceae</taxon>
        <taxon>Tumebacillus</taxon>
    </lineage>
</organism>
<dbReference type="STRING" id="1157490.EL26_06325"/>
<dbReference type="InterPro" id="IPR005186">
    <property type="entry name" value="FlaG"/>
</dbReference>
<proteinExistence type="predicted"/>
<evidence type="ECO:0000313" key="2">
    <source>
        <dbReference type="Proteomes" id="UP000027931"/>
    </source>
</evidence>
<name>A0A074LPL6_9BACL</name>
<dbReference type="InterPro" id="IPR035924">
    <property type="entry name" value="FlaG-like_sf"/>
</dbReference>
<dbReference type="SUPFAM" id="SSF160214">
    <property type="entry name" value="FlaG-like"/>
    <property type="match status" value="1"/>
</dbReference>
<dbReference type="Gene3D" id="3.30.160.170">
    <property type="entry name" value="FlaG-like"/>
    <property type="match status" value="1"/>
</dbReference>
<dbReference type="Pfam" id="PF03646">
    <property type="entry name" value="FlaG"/>
    <property type="match status" value="1"/>
</dbReference>
<dbReference type="AlphaFoldDB" id="A0A074LPL6"/>
<comment type="caution">
    <text evidence="1">The sequence shown here is derived from an EMBL/GenBank/DDBJ whole genome shotgun (WGS) entry which is preliminary data.</text>
</comment>
<dbReference type="EMBL" id="JMIR01000006">
    <property type="protein sequence ID" value="KEO84076.1"/>
    <property type="molecule type" value="Genomic_DNA"/>
</dbReference>
<gene>
    <name evidence="1" type="ORF">EL26_06325</name>
</gene>
<accession>A0A074LPL6</accession>
<keyword evidence="2" id="KW-1185">Reference proteome</keyword>